<evidence type="ECO:0000313" key="2">
    <source>
        <dbReference type="EMBL" id="QIW89213.1"/>
    </source>
</evidence>
<keyword evidence="1" id="KW-0812">Transmembrane</keyword>
<dbReference type="Proteomes" id="UP000503318">
    <property type="component" value="Segment"/>
</dbReference>
<keyword evidence="1" id="KW-0472">Membrane</keyword>
<accession>A0A6H0X5M9</accession>
<feature type="transmembrane region" description="Helical" evidence="1">
    <location>
        <begin position="6"/>
        <end position="22"/>
    </location>
</feature>
<dbReference type="EMBL" id="MT151386">
    <property type="protein sequence ID" value="QIW89213.1"/>
    <property type="molecule type" value="Genomic_DNA"/>
</dbReference>
<name>A0A6H0X5M9_BPTWO</name>
<reference evidence="2 3" key="1">
    <citation type="submission" date="2020-03" db="EMBL/GenBank/DDBJ databases">
        <title>Variable regions in the genome of staphylococcal bacteriophage Twort.</title>
        <authorList>
            <person name="Glowacka-Rutkowska A."/>
            <person name="Gawor J."/>
            <person name="Lobocka M."/>
        </authorList>
    </citation>
    <scope>NUCLEOTIDE SEQUENCE [LARGE SCALE GENOMIC DNA]</scope>
</reference>
<keyword evidence="1" id="KW-1133">Transmembrane helix</keyword>
<evidence type="ECO:0000313" key="3">
    <source>
        <dbReference type="Proteomes" id="UP000503318"/>
    </source>
</evidence>
<protein>
    <submittedName>
        <fullName evidence="2">Uncharacterized protein</fullName>
    </submittedName>
</protein>
<gene>
    <name evidence="2" type="ORF">TwortDSMZ_050</name>
</gene>
<organismHost>
    <name type="scientific">Twortvirus twort</name>
    <dbReference type="NCBI Taxonomy" id="55510"/>
</organismHost>
<organism evidence="2 3">
    <name type="scientific">Staphylococcus phage Twort (strain DSM 17442 / HER 48)</name>
    <name type="common">Bacteriophage Twort</name>
    <dbReference type="NCBI Taxonomy" id="2908167"/>
    <lineage>
        <taxon>Viruses</taxon>
        <taxon>Duplodnaviria</taxon>
        <taxon>Heunggongvirae</taxon>
        <taxon>Uroviricota</taxon>
        <taxon>Caudoviricetes</taxon>
        <taxon>Herelleviridae</taxon>
        <taxon>Twortvirinae</taxon>
        <taxon>Twortvirus</taxon>
        <taxon>Twortvirus twort</taxon>
    </lineage>
</organism>
<sequence>MPLIFLLTFLIVYGILYLYLKMKGRFYGI</sequence>
<evidence type="ECO:0000256" key="1">
    <source>
        <dbReference type="SAM" id="Phobius"/>
    </source>
</evidence>
<proteinExistence type="predicted"/>